<dbReference type="InterPro" id="IPR050131">
    <property type="entry name" value="Peptidase_S8_subtilisin-like"/>
</dbReference>
<dbReference type="GO" id="GO:0006508">
    <property type="term" value="P:proteolysis"/>
    <property type="evidence" value="ECO:0007669"/>
    <property type="project" value="UniProtKB-KW"/>
</dbReference>
<evidence type="ECO:0000256" key="2">
    <source>
        <dbReference type="ARBA" id="ARBA00022512"/>
    </source>
</evidence>
<dbReference type="PROSITE" id="PS00137">
    <property type="entry name" value="SUBTILASE_HIS"/>
    <property type="match status" value="1"/>
</dbReference>
<dbReference type="PROSITE" id="PS00136">
    <property type="entry name" value="SUBTILASE_ASP"/>
    <property type="match status" value="1"/>
</dbReference>
<accession>A0A2T2P4A1</accession>
<dbReference type="InterPro" id="IPR003137">
    <property type="entry name" value="PA_domain"/>
</dbReference>
<dbReference type="CDD" id="cd07489">
    <property type="entry name" value="Peptidases_S8_5"/>
    <property type="match status" value="1"/>
</dbReference>
<dbReference type="InterPro" id="IPR000209">
    <property type="entry name" value="Peptidase_S8/S53_dom"/>
</dbReference>
<evidence type="ECO:0000256" key="6">
    <source>
        <dbReference type="ARBA" id="ARBA00022801"/>
    </source>
</evidence>
<dbReference type="InterPro" id="IPR034187">
    <property type="entry name" value="Peptidases_S8_5"/>
</dbReference>
<evidence type="ECO:0000256" key="3">
    <source>
        <dbReference type="ARBA" id="ARBA00022525"/>
    </source>
</evidence>
<feature type="domain" description="Peptidase S8/S53" evidence="12">
    <location>
        <begin position="142"/>
        <end position="560"/>
    </location>
</feature>
<dbReference type="PROSITE" id="PS00138">
    <property type="entry name" value="SUBTILASE_SER"/>
    <property type="match status" value="1"/>
</dbReference>
<keyword evidence="4 9" id="KW-0645">Protease</keyword>
<evidence type="ECO:0000256" key="5">
    <source>
        <dbReference type="ARBA" id="ARBA00022729"/>
    </source>
</evidence>
<evidence type="ECO:0000256" key="9">
    <source>
        <dbReference type="PROSITE-ProRule" id="PRU01240"/>
    </source>
</evidence>
<feature type="signal peptide" evidence="11">
    <location>
        <begin position="1"/>
        <end position="20"/>
    </location>
</feature>
<dbReference type="PANTHER" id="PTHR43806:SF66">
    <property type="entry name" value="SERIN ENDOPEPTIDASE"/>
    <property type="match status" value="1"/>
</dbReference>
<dbReference type="PANTHER" id="PTHR43806">
    <property type="entry name" value="PEPTIDASE S8"/>
    <property type="match status" value="1"/>
</dbReference>
<dbReference type="Pfam" id="PF06280">
    <property type="entry name" value="fn3_5"/>
    <property type="match status" value="1"/>
</dbReference>
<dbReference type="InterPro" id="IPR010435">
    <property type="entry name" value="C5a/SBT2-like_Fn3"/>
</dbReference>
<evidence type="ECO:0000259" key="13">
    <source>
        <dbReference type="Pfam" id="PF02225"/>
    </source>
</evidence>
<dbReference type="OrthoDB" id="10256524at2759"/>
<feature type="domain" description="C5a peptidase/Subtilisin-like protease SBT2-like Fn3-like" evidence="14">
    <location>
        <begin position="599"/>
        <end position="710"/>
    </location>
</feature>
<evidence type="ECO:0000256" key="7">
    <source>
        <dbReference type="ARBA" id="ARBA00022825"/>
    </source>
</evidence>
<dbReference type="InterPro" id="IPR015500">
    <property type="entry name" value="Peptidase_S8_subtilisin-rel"/>
</dbReference>
<evidence type="ECO:0000256" key="1">
    <source>
        <dbReference type="ARBA" id="ARBA00011073"/>
    </source>
</evidence>
<evidence type="ECO:0000259" key="14">
    <source>
        <dbReference type="Pfam" id="PF06280"/>
    </source>
</evidence>
<reference evidence="15 16" key="1">
    <citation type="journal article" date="2018" name="Front. Microbiol.">
        <title>Genome-Wide Analysis of Corynespora cassiicola Leaf Fall Disease Putative Effectors.</title>
        <authorList>
            <person name="Lopez D."/>
            <person name="Ribeiro S."/>
            <person name="Label P."/>
            <person name="Fumanal B."/>
            <person name="Venisse J.S."/>
            <person name="Kohler A."/>
            <person name="de Oliveira R.R."/>
            <person name="Labutti K."/>
            <person name="Lipzen A."/>
            <person name="Lail K."/>
            <person name="Bauer D."/>
            <person name="Ohm R.A."/>
            <person name="Barry K.W."/>
            <person name="Spatafora J."/>
            <person name="Grigoriev I.V."/>
            <person name="Martin F.M."/>
            <person name="Pujade-Renaud V."/>
        </authorList>
    </citation>
    <scope>NUCLEOTIDE SEQUENCE [LARGE SCALE GENOMIC DNA]</scope>
    <source>
        <strain evidence="15 16">Philippines</strain>
    </source>
</reference>
<dbReference type="InterPro" id="IPR036852">
    <property type="entry name" value="Peptidase_S8/S53_dom_sf"/>
</dbReference>
<gene>
    <name evidence="15" type="ORF">BS50DRAFT_658436</name>
</gene>
<dbReference type="Gene3D" id="3.40.50.200">
    <property type="entry name" value="Peptidase S8/S53 domain"/>
    <property type="match status" value="1"/>
</dbReference>
<comment type="similarity">
    <text evidence="1 9 10">Belongs to the peptidase S8 family.</text>
</comment>
<dbReference type="InterPro" id="IPR023828">
    <property type="entry name" value="Peptidase_S8_Ser-AS"/>
</dbReference>
<protein>
    <submittedName>
        <fullName evidence="15">Subtilase</fullName>
    </submittedName>
</protein>
<keyword evidence="6 9" id="KW-0378">Hydrolase</keyword>
<organism evidence="15 16">
    <name type="scientific">Corynespora cassiicola Philippines</name>
    <dbReference type="NCBI Taxonomy" id="1448308"/>
    <lineage>
        <taxon>Eukaryota</taxon>
        <taxon>Fungi</taxon>
        <taxon>Dikarya</taxon>
        <taxon>Ascomycota</taxon>
        <taxon>Pezizomycotina</taxon>
        <taxon>Dothideomycetes</taxon>
        <taxon>Pleosporomycetidae</taxon>
        <taxon>Pleosporales</taxon>
        <taxon>Corynesporascaceae</taxon>
        <taxon>Corynespora</taxon>
    </lineage>
</organism>
<dbReference type="PRINTS" id="PR00723">
    <property type="entry name" value="SUBTILISIN"/>
</dbReference>
<proteinExistence type="inferred from homology"/>
<feature type="active site" description="Charge relay system" evidence="8 9">
    <location>
        <position position="201"/>
    </location>
</feature>
<dbReference type="SUPFAM" id="SSF52025">
    <property type="entry name" value="PA domain"/>
    <property type="match status" value="1"/>
</dbReference>
<dbReference type="Proteomes" id="UP000240883">
    <property type="component" value="Unassembled WGS sequence"/>
</dbReference>
<evidence type="ECO:0000256" key="8">
    <source>
        <dbReference type="PIRSR" id="PIRSR615500-1"/>
    </source>
</evidence>
<keyword evidence="5 11" id="KW-0732">Signal</keyword>
<sequence>MARKSLLLWCIFGAFLTVDAGQIARGSFVVEFQDNQDLSVYRRLVEAKADTVMSFDYSLFKGESIQFKDLETAEHSATELLELECIKNIWPKQIYSRPNAKALWTGSSVESMLRVKRQNVNDTFSPHVQTQVDRLRANGITGKGVKIAVIDTGIDYTHPALGGCFGTGCLVADGYDLVGDAYTGTNVPVPDSDPWDGCGGHGTHVAGIIAAQQNQFGFTGAAPDVKLAAYRVFGCEGDASNDVIIDAYMRAVEDGANIITASLGDTGGWSQDPWSVVVTRIVDSGIPCVLSAGNDGSMGLFHPQTPANGKRVAAIASYDNSIYPILLVPSSFRVNGGDSKPFGYTSGSPRSWAGVELPLWAPSFNSTENGQGCTELPDGTPDLSDKVILIRRGGCTIAKKVQNVADKGARYILIYNNIGGTAVLETSVTGVLGIGMLRTSTGVALINALASGSEVVLSMGDPIAARLEGEPNNRTGGFISTTSSWGPAWDGDMNPEFGVPGGYILSTYPVSLGSYAVLSGTSMSCPLVAAIYALLSNVRGTLDPALLHQYLSSTAIPNLLNTGDSTFPLLAPVAQQGAGLLQAWEAAHVTTLLSPSSIMFNDTDYLKSSVSFTITNTENQEVTYNISSVGAATAYTFSDSTTPDPFPGLKTDDSFAHISMNETKITIPPHGQAAVAVTVKPPAVDAKLLPVYSGYITLNGTNGENLSLPYQGIAGSLNSQTVLGNWALFASTDTDNPITASNSTFAIPSLSNNSSSINNNSSLPTAIADMVFGSPLVYVEAIPVDGGSLAKGNATGNSNDIFNSPKRWVSRVPVEFEFNGTMADHTIVPAGRYKLRVRALHIFGNEDTDDSTQWDVAETPEFFIQYA</sequence>
<dbReference type="Pfam" id="PF02225">
    <property type="entry name" value="PA"/>
    <property type="match status" value="1"/>
</dbReference>
<dbReference type="InterPro" id="IPR046450">
    <property type="entry name" value="PA_dom_sf"/>
</dbReference>
<dbReference type="Pfam" id="PF00082">
    <property type="entry name" value="Peptidase_S8"/>
    <property type="match status" value="1"/>
</dbReference>
<evidence type="ECO:0000256" key="4">
    <source>
        <dbReference type="ARBA" id="ARBA00022670"/>
    </source>
</evidence>
<evidence type="ECO:0000313" key="15">
    <source>
        <dbReference type="EMBL" id="PSN72515.1"/>
    </source>
</evidence>
<keyword evidence="16" id="KW-1185">Reference proteome</keyword>
<dbReference type="Gene3D" id="2.60.40.1710">
    <property type="entry name" value="Subtilisin-like superfamily"/>
    <property type="match status" value="1"/>
</dbReference>
<dbReference type="CDD" id="cd02124">
    <property type="entry name" value="PA_PoS1_like"/>
    <property type="match status" value="1"/>
</dbReference>
<evidence type="ECO:0000313" key="16">
    <source>
        <dbReference type="Proteomes" id="UP000240883"/>
    </source>
</evidence>
<keyword evidence="7 9" id="KW-0720">Serine protease</keyword>
<evidence type="ECO:0000259" key="12">
    <source>
        <dbReference type="Pfam" id="PF00082"/>
    </source>
</evidence>
<dbReference type="SUPFAM" id="SSF52743">
    <property type="entry name" value="Subtilisin-like"/>
    <property type="match status" value="1"/>
</dbReference>
<keyword evidence="2" id="KW-0134">Cell wall</keyword>
<dbReference type="EMBL" id="KZ678130">
    <property type="protein sequence ID" value="PSN72515.1"/>
    <property type="molecule type" value="Genomic_DNA"/>
</dbReference>
<evidence type="ECO:0000256" key="10">
    <source>
        <dbReference type="RuleBase" id="RU003355"/>
    </source>
</evidence>
<feature type="chain" id="PRO_5015399519" evidence="11">
    <location>
        <begin position="21"/>
        <end position="867"/>
    </location>
</feature>
<feature type="active site" description="Charge relay system" evidence="8 9">
    <location>
        <position position="522"/>
    </location>
</feature>
<keyword evidence="3" id="KW-0964">Secreted</keyword>
<dbReference type="AlphaFoldDB" id="A0A2T2P4A1"/>
<dbReference type="PROSITE" id="PS51892">
    <property type="entry name" value="SUBTILASE"/>
    <property type="match status" value="1"/>
</dbReference>
<dbReference type="STRING" id="1448308.A0A2T2P4A1"/>
<name>A0A2T2P4A1_CORCC</name>
<feature type="domain" description="PA" evidence="13">
    <location>
        <begin position="362"/>
        <end position="422"/>
    </location>
</feature>
<dbReference type="Gene3D" id="3.50.30.30">
    <property type="match status" value="1"/>
</dbReference>
<dbReference type="GO" id="GO:0004252">
    <property type="term" value="F:serine-type endopeptidase activity"/>
    <property type="evidence" value="ECO:0007669"/>
    <property type="project" value="UniProtKB-UniRule"/>
</dbReference>
<dbReference type="GO" id="GO:0016020">
    <property type="term" value="C:membrane"/>
    <property type="evidence" value="ECO:0007669"/>
    <property type="project" value="InterPro"/>
</dbReference>
<dbReference type="InterPro" id="IPR022398">
    <property type="entry name" value="Peptidase_S8_His-AS"/>
</dbReference>
<evidence type="ECO:0000256" key="11">
    <source>
        <dbReference type="SAM" id="SignalP"/>
    </source>
</evidence>
<feature type="active site" description="Charge relay system" evidence="8 9">
    <location>
        <position position="151"/>
    </location>
</feature>
<dbReference type="InterPro" id="IPR023827">
    <property type="entry name" value="Peptidase_S8_Asp-AS"/>
</dbReference>